<keyword evidence="3 7" id="KW-0444">Lipid biosynthesis</keyword>
<dbReference type="AlphaFoldDB" id="A0A3A9AGS4"/>
<keyword evidence="7" id="KW-0594">Phospholipid biosynthesis</keyword>
<dbReference type="EMBL" id="RAYQ01000012">
    <property type="protein sequence ID" value="RKI90830.1"/>
    <property type="molecule type" value="Genomic_DNA"/>
</dbReference>
<dbReference type="Proteomes" id="UP000280696">
    <property type="component" value="Unassembled WGS sequence"/>
</dbReference>
<dbReference type="SUPFAM" id="SSF69593">
    <property type="entry name" value="Glycerol-3-phosphate (1)-acyltransferase"/>
    <property type="match status" value="1"/>
</dbReference>
<evidence type="ECO:0000256" key="5">
    <source>
        <dbReference type="ARBA" id="ARBA00023098"/>
    </source>
</evidence>
<keyword evidence="5 7" id="KW-0443">Lipid metabolism</keyword>
<dbReference type="EC" id="2.3.1.51" evidence="7"/>
<comment type="caution">
    <text evidence="9">The sequence shown here is derived from an EMBL/GenBank/DDBJ whole genome shotgun (WGS) entry which is preliminary data.</text>
</comment>
<evidence type="ECO:0000313" key="9">
    <source>
        <dbReference type="EMBL" id="RKI90830.1"/>
    </source>
</evidence>
<dbReference type="CDD" id="cd07989">
    <property type="entry name" value="LPLAT_AGPAT-like"/>
    <property type="match status" value="1"/>
</dbReference>
<accession>A0A3A9AGS4</accession>
<protein>
    <recommendedName>
        <fullName evidence="7">1-acyl-sn-glycerol-3-phosphate acyltransferase</fullName>
        <ecNumber evidence="7">2.3.1.51</ecNumber>
    </recommendedName>
</protein>
<dbReference type="InterPro" id="IPR002123">
    <property type="entry name" value="Plipid/glycerol_acylTrfase"/>
</dbReference>
<dbReference type="InterPro" id="IPR004552">
    <property type="entry name" value="AGP_acyltrans"/>
</dbReference>
<gene>
    <name evidence="9" type="ORF">D7V94_11935</name>
</gene>
<feature type="domain" description="Phospholipid/glycerol acyltransferase" evidence="8">
    <location>
        <begin position="73"/>
        <end position="188"/>
    </location>
</feature>
<evidence type="ECO:0000256" key="2">
    <source>
        <dbReference type="ARBA" id="ARBA00008655"/>
    </source>
</evidence>
<organism evidence="9 10">
    <name type="scientific">Parablautia intestinalis</name>
    <dbReference type="NCBI Taxonomy" id="2320100"/>
    <lineage>
        <taxon>Bacteria</taxon>
        <taxon>Bacillati</taxon>
        <taxon>Bacillota</taxon>
        <taxon>Clostridia</taxon>
        <taxon>Lachnospirales</taxon>
        <taxon>Lachnospiraceae</taxon>
        <taxon>Parablautia</taxon>
    </lineage>
</organism>
<evidence type="ECO:0000256" key="1">
    <source>
        <dbReference type="ARBA" id="ARBA00005189"/>
    </source>
</evidence>
<sequence length="251" mass="29120">MIRLILVALFVILFLVFSIPLLIGEWIIGKFNNDLKNRSSLAIVKWAFRVCLFFAGTDIEVRGEENVPKDEPVLYIGNHRSYFDILITYVRVPRPTGYIAKREMLKWPLLVNWMRNLHCLFLDRNDLKQGLKIILTAIDKVKSGISICIFPEGTRNKVNHTFMEFHEGSFKIAAKTGCPIIPMTIYNSGDIFEDHLPKIKRTRVILEYGKPIYIKDLSRENQKKVGAYTQNIIEETYYKIKDEVCCKTSVK</sequence>
<keyword evidence="10" id="KW-1185">Reference proteome</keyword>
<keyword evidence="7" id="KW-1208">Phospholipid metabolism</keyword>
<evidence type="ECO:0000256" key="4">
    <source>
        <dbReference type="ARBA" id="ARBA00022679"/>
    </source>
</evidence>
<comment type="pathway">
    <text evidence="1">Lipid metabolism.</text>
</comment>
<comment type="domain">
    <text evidence="7">The HXXXXD motif is essential for acyltransferase activity and may constitute the binding site for the phosphate moiety of the glycerol-3-phosphate.</text>
</comment>
<dbReference type="GO" id="GO:0016020">
    <property type="term" value="C:membrane"/>
    <property type="evidence" value="ECO:0007669"/>
    <property type="project" value="InterPro"/>
</dbReference>
<evidence type="ECO:0000256" key="3">
    <source>
        <dbReference type="ARBA" id="ARBA00022516"/>
    </source>
</evidence>
<dbReference type="NCBIfam" id="TIGR00530">
    <property type="entry name" value="AGP_acyltrn"/>
    <property type="match status" value="1"/>
</dbReference>
<proteinExistence type="inferred from homology"/>
<name>A0A3A9AGS4_9FIRM</name>
<evidence type="ECO:0000256" key="6">
    <source>
        <dbReference type="ARBA" id="ARBA00023315"/>
    </source>
</evidence>
<dbReference type="Pfam" id="PF01553">
    <property type="entry name" value="Acyltransferase"/>
    <property type="match status" value="1"/>
</dbReference>
<evidence type="ECO:0000256" key="7">
    <source>
        <dbReference type="RuleBase" id="RU361267"/>
    </source>
</evidence>
<keyword evidence="6 7" id="KW-0012">Acyltransferase</keyword>
<evidence type="ECO:0000259" key="8">
    <source>
        <dbReference type="SMART" id="SM00563"/>
    </source>
</evidence>
<dbReference type="GO" id="GO:0003841">
    <property type="term" value="F:1-acylglycerol-3-phosphate O-acyltransferase activity"/>
    <property type="evidence" value="ECO:0007669"/>
    <property type="project" value="UniProtKB-UniRule"/>
</dbReference>
<reference evidence="9 10" key="1">
    <citation type="submission" date="2018-09" db="EMBL/GenBank/DDBJ databases">
        <title>Murine metabolic-syndrome-specific gut microbial biobank.</title>
        <authorList>
            <person name="Liu C."/>
        </authorList>
    </citation>
    <scope>NUCLEOTIDE SEQUENCE [LARGE SCALE GENOMIC DNA]</scope>
    <source>
        <strain evidence="9 10">0.1xD8-82</strain>
    </source>
</reference>
<dbReference type="RefSeq" id="WP_120470258.1">
    <property type="nucleotide sequence ID" value="NZ_RAYQ01000012.1"/>
</dbReference>
<dbReference type="SMART" id="SM00563">
    <property type="entry name" value="PlsC"/>
    <property type="match status" value="1"/>
</dbReference>
<dbReference type="GO" id="GO:0006654">
    <property type="term" value="P:phosphatidic acid biosynthetic process"/>
    <property type="evidence" value="ECO:0007669"/>
    <property type="project" value="TreeGrafter"/>
</dbReference>
<dbReference type="OrthoDB" id="9803035at2"/>
<dbReference type="PANTHER" id="PTHR10434:SF64">
    <property type="entry name" value="1-ACYL-SN-GLYCEROL-3-PHOSPHATE ACYLTRANSFERASE-RELATED"/>
    <property type="match status" value="1"/>
</dbReference>
<evidence type="ECO:0000313" key="10">
    <source>
        <dbReference type="Proteomes" id="UP000280696"/>
    </source>
</evidence>
<comment type="catalytic activity">
    <reaction evidence="7">
        <text>a 1-acyl-sn-glycero-3-phosphate + an acyl-CoA = a 1,2-diacyl-sn-glycero-3-phosphate + CoA</text>
        <dbReference type="Rhea" id="RHEA:19709"/>
        <dbReference type="ChEBI" id="CHEBI:57287"/>
        <dbReference type="ChEBI" id="CHEBI:57970"/>
        <dbReference type="ChEBI" id="CHEBI:58342"/>
        <dbReference type="ChEBI" id="CHEBI:58608"/>
        <dbReference type="EC" id="2.3.1.51"/>
    </reaction>
</comment>
<comment type="similarity">
    <text evidence="2 7">Belongs to the 1-acyl-sn-glycerol-3-phosphate acyltransferase family.</text>
</comment>
<keyword evidence="4 7" id="KW-0808">Transferase</keyword>
<dbReference type="PANTHER" id="PTHR10434">
    <property type="entry name" value="1-ACYL-SN-GLYCEROL-3-PHOSPHATE ACYLTRANSFERASE"/>
    <property type="match status" value="1"/>
</dbReference>